<organism evidence="1 2">
    <name type="scientific">Flavihumibacter fluminis</name>
    <dbReference type="NCBI Taxonomy" id="2909236"/>
    <lineage>
        <taxon>Bacteria</taxon>
        <taxon>Pseudomonadati</taxon>
        <taxon>Bacteroidota</taxon>
        <taxon>Chitinophagia</taxon>
        <taxon>Chitinophagales</taxon>
        <taxon>Chitinophagaceae</taxon>
        <taxon>Flavihumibacter</taxon>
    </lineage>
</organism>
<protein>
    <submittedName>
        <fullName evidence="1">Uncharacterized protein</fullName>
    </submittedName>
</protein>
<dbReference type="RefSeq" id="WP_234865471.1">
    <property type="nucleotide sequence ID" value="NZ_JAKEVY010000002.1"/>
</dbReference>
<proteinExistence type="predicted"/>
<gene>
    <name evidence="1" type="ORF">L0U88_08335</name>
</gene>
<reference evidence="1 2" key="1">
    <citation type="submission" date="2022-01" db="EMBL/GenBank/DDBJ databases">
        <title>Flavihumibacter sp. nov., isolated from sediment of a river.</title>
        <authorList>
            <person name="Liu H."/>
        </authorList>
    </citation>
    <scope>NUCLEOTIDE SEQUENCE [LARGE SCALE GENOMIC DNA]</scope>
    <source>
        <strain evidence="1 2">RY-1</strain>
    </source>
</reference>
<evidence type="ECO:0000313" key="2">
    <source>
        <dbReference type="Proteomes" id="UP001200145"/>
    </source>
</evidence>
<accession>A0ABS9BG00</accession>
<keyword evidence="2" id="KW-1185">Reference proteome</keyword>
<name>A0ABS9BG00_9BACT</name>
<comment type="caution">
    <text evidence="1">The sequence shown here is derived from an EMBL/GenBank/DDBJ whole genome shotgun (WGS) entry which is preliminary data.</text>
</comment>
<dbReference type="Proteomes" id="UP001200145">
    <property type="component" value="Unassembled WGS sequence"/>
</dbReference>
<dbReference type="EMBL" id="JAKEVY010000002">
    <property type="protein sequence ID" value="MCF1714629.1"/>
    <property type="molecule type" value="Genomic_DNA"/>
</dbReference>
<sequence length="93" mass="11200">MGTPEFPNGFESWQKTHFEVVEVLCYIRSLEEGKQPKSFSEMLDQSATDEMYKLALNLTNKFEEETKGRKRERFLFDEIEDFVWNEVRNMQHK</sequence>
<evidence type="ECO:0000313" key="1">
    <source>
        <dbReference type="EMBL" id="MCF1714629.1"/>
    </source>
</evidence>